<dbReference type="Proteomes" id="UP001372526">
    <property type="component" value="Unassembled WGS sequence"/>
</dbReference>
<protein>
    <submittedName>
        <fullName evidence="3">DUF3967 domain-containing protein</fullName>
    </submittedName>
</protein>
<feature type="coiled-coil region" evidence="1">
    <location>
        <begin position="97"/>
        <end position="138"/>
    </location>
</feature>
<dbReference type="Pfam" id="PF13152">
    <property type="entry name" value="DUF3967"/>
    <property type="match status" value="1"/>
</dbReference>
<dbReference type="InterPro" id="IPR009061">
    <property type="entry name" value="DNA-bd_dom_put_sf"/>
</dbReference>
<dbReference type="Gene3D" id="1.10.1660.10">
    <property type="match status" value="1"/>
</dbReference>
<comment type="caution">
    <text evidence="3">The sequence shown here is derived from an EMBL/GenBank/DDBJ whole genome shotgun (WGS) entry which is preliminary data.</text>
</comment>
<gene>
    <name evidence="3" type="ORF">WAZ07_13845</name>
</gene>
<feature type="domain" description="DUF3967" evidence="2">
    <location>
        <begin position="150"/>
        <end position="183"/>
    </location>
</feature>
<evidence type="ECO:0000313" key="3">
    <source>
        <dbReference type="EMBL" id="MEI4802386.1"/>
    </source>
</evidence>
<dbReference type="EMBL" id="JBAWSX010000007">
    <property type="protein sequence ID" value="MEI4802386.1"/>
    <property type="molecule type" value="Genomic_DNA"/>
</dbReference>
<sequence>MTPVIYENVSQVAKRLKVSPSTVKKYYLLIESYNCYAFKRDERERVIFDDYDVGLLQRLVELKSMPQVTLEDACKLLLEEEGLTVKITDMTVITPGSDDLKELLQGLKRTVELQQKQLQNQNEQIAQLTNLLESQQKLLTHSNNIEKQQVTDRDKAVMTVMRELQEVKQMVAASNEKKWYQFWKHSLAIYMLR</sequence>
<evidence type="ECO:0000256" key="1">
    <source>
        <dbReference type="SAM" id="Coils"/>
    </source>
</evidence>
<evidence type="ECO:0000313" key="4">
    <source>
        <dbReference type="Proteomes" id="UP001372526"/>
    </source>
</evidence>
<organism evidence="3 4">
    <name type="scientific">Bacillus bruguierae</name>
    <dbReference type="NCBI Taxonomy" id="3127667"/>
    <lineage>
        <taxon>Bacteria</taxon>
        <taxon>Bacillati</taxon>
        <taxon>Bacillota</taxon>
        <taxon>Bacilli</taxon>
        <taxon>Bacillales</taxon>
        <taxon>Bacillaceae</taxon>
        <taxon>Bacillus</taxon>
    </lineage>
</organism>
<accession>A0ABU8FKC6</accession>
<name>A0ABU8FKC6_9BACI</name>
<dbReference type="InterPro" id="IPR025052">
    <property type="entry name" value="DUF3967"/>
</dbReference>
<evidence type="ECO:0000259" key="2">
    <source>
        <dbReference type="Pfam" id="PF13152"/>
    </source>
</evidence>
<dbReference type="RefSeq" id="WP_336472917.1">
    <property type="nucleotide sequence ID" value="NZ_JBAWSX010000007.1"/>
</dbReference>
<keyword evidence="4" id="KW-1185">Reference proteome</keyword>
<proteinExistence type="predicted"/>
<dbReference type="SUPFAM" id="SSF46955">
    <property type="entry name" value="Putative DNA-binding domain"/>
    <property type="match status" value="1"/>
</dbReference>
<keyword evidence="1" id="KW-0175">Coiled coil</keyword>
<reference evidence="3 4" key="1">
    <citation type="submission" date="2024-01" db="EMBL/GenBank/DDBJ databases">
        <title>Seven novel Bacillus-like species.</title>
        <authorList>
            <person name="Liu G."/>
        </authorList>
    </citation>
    <scope>NUCLEOTIDE SEQUENCE [LARGE SCALE GENOMIC DNA]</scope>
    <source>
        <strain evidence="3 4">FJAT-51639</strain>
    </source>
</reference>